<dbReference type="PANTHER" id="PTHR46847">
    <property type="entry name" value="D-ALLOSE-BINDING PERIPLASMIC PROTEIN-RELATED"/>
    <property type="match status" value="1"/>
</dbReference>
<evidence type="ECO:0000256" key="3">
    <source>
        <dbReference type="ARBA" id="ARBA00022729"/>
    </source>
</evidence>
<dbReference type="AlphaFoldDB" id="A0A2W5Q279"/>
<dbReference type="GO" id="GO:0030246">
    <property type="term" value="F:carbohydrate binding"/>
    <property type="evidence" value="ECO:0007669"/>
    <property type="project" value="UniProtKB-ARBA"/>
</dbReference>
<comment type="similarity">
    <text evidence="2">Belongs to the bacterial solute-binding protein 2 family.</text>
</comment>
<evidence type="ECO:0000256" key="2">
    <source>
        <dbReference type="ARBA" id="ARBA00007639"/>
    </source>
</evidence>
<name>A0A2W5Q279_RHOSU</name>
<dbReference type="InterPro" id="IPR025997">
    <property type="entry name" value="SBP_2_dom"/>
</dbReference>
<dbReference type="Proteomes" id="UP000249185">
    <property type="component" value="Unassembled WGS sequence"/>
</dbReference>
<proteinExistence type="inferred from homology"/>
<reference evidence="6 7" key="1">
    <citation type="submission" date="2017-08" db="EMBL/GenBank/DDBJ databases">
        <title>Infants hospitalized years apart are colonized by the same room-sourced microbial strains.</title>
        <authorList>
            <person name="Brooks B."/>
            <person name="Olm M.R."/>
            <person name="Firek B.A."/>
            <person name="Baker R."/>
            <person name="Thomas B.C."/>
            <person name="Morowitz M.J."/>
            <person name="Banfield J.F."/>
        </authorList>
    </citation>
    <scope>NUCLEOTIDE SEQUENCE [LARGE SCALE GENOMIC DNA]</scope>
    <source>
        <strain evidence="6">S2_005_002_R2_34</strain>
    </source>
</reference>
<dbReference type="GO" id="GO:0030313">
    <property type="term" value="C:cell envelope"/>
    <property type="evidence" value="ECO:0007669"/>
    <property type="project" value="UniProtKB-SubCell"/>
</dbReference>
<evidence type="ECO:0000256" key="4">
    <source>
        <dbReference type="SAM" id="SignalP"/>
    </source>
</evidence>
<feature type="domain" description="Periplasmic binding protein" evidence="5">
    <location>
        <begin position="23"/>
        <end position="288"/>
    </location>
</feature>
<evidence type="ECO:0000313" key="6">
    <source>
        <dbReference type="EMBL" id="PZQ45420.1"/>
    </source>
</evidence>
<evidence type="ECO:0000259" key="5">
    <source>
        <dbReference type="Pfam" id="PF13407"/>
    </source>
</evidence>
<sequence>MRKILLSTALLALTSGMANAETIGLTMATFDDDYQSVMRNKILDYAGTLQGVDVQAEDAQNDIGRQLTQVENFIAAGVDAIMMTLVDTSSAPAITAAAKAAGVPLVYLNLEPTNLADLPEDQIYVGGNDVESGTLAAFEACRLLREQGKTEARGYIMIGNLSHEAALRRTKDVHDVIAMDMCQFITISQEQEAKWSRSEGQNLMTNWLTTGETFDVVFANNDEMAIGAIQAMKAAGLDMDTVIVTGVDATEEALTTMRAGDLDVTVFQNGGAIGITGLDSALKLARGESVPRITYIPFELVTPGTIAEFEGRN</sequence>
<evidence type="ECO:0000256" key="1">
    <source>
        <dbReference type="ARBA" id="ARBA00004196"/>
    </source>
</evidence>
<dbReference type="PANTHER" id="PTHR46847:SF1">
    <property type="entry name" value="D-ALLOSE-BINDING PERIPLASMIC PROTEIN-RELATED"/>
    <property type="match status" value="1"/>
</dbReference>
<comment type="caution">
    <text evidence="6">The sequence shown here is derived from an EMBL/GenBank/DDBJ whole genome shotgun (WGS) entry which is preliminary data.</text>
</comment>
<gene>
    <name evidence="6" type="ORF">DI556_22760</name>
</gene>
<keyword evidence="3 4" id="KW-0732">Signal</keyword>
<feature type="signal peptide" evidence="4">
    <location>
        <begin position="1"/>
        <end position="20"/>
    </location>
</feature>
<comment type="subcellular location">
    <subcellularLocation>
        <location evidence="1">Cell envelope</location>
    </subcellularLocation>
</comment>
<organism evidence="6 7">
    <name type="scientific">Rhodovulum sulfidophilum</name>
    <name type="common">Rhodobacter sulfidophilus</name>
    <dbReference type="NCBI Taxonomy" id="35806"/>
    <lineage>
        <taxon>Bacteria</taxon>
        <taxon>Pseudomonadati</taxon>
        <taxon>Pseudomonadota</taxon>
        <taxon>Alphaproteobacteria</taxon>
        <taxon>Rhodobacterales</taxon>
        <taxon>Paracoccaceae</taxon>
        <taxon>Rhodovulum</taxon>
    </lineage>
</organism>
<dbReference type="SUPFAM" id="SSF53822">
    <property type="entry name" value="Periplasmic binding protein-like I"/>
    <property type="match status" value="1"/>
</dbReference>
<evidence type="ECO:0000313" key="7">
    <source>
        <dbReference type="Proteomes" id="UP000249185"/>
    </source>
</evidence>
<dbReference type="Gene3D" id="3.40.50.2300">
    <property type="match status" value="2"/>
</dbReference>
<protein>
    <submittedName>
        <fullName evidence="6">Rhizopine-binding protein</fullName>
    </submittedName>
</protein>
<dbReference type="EMBL" id="QFPW01000059">
    <property type="protein sequence ID" value="PZQ45420.1"/>
    <property type="molecule type" value="Genomic_DNA"/>
</dbReference>
<accession>A0A2W5Q279</accession>
<dbReference type="InterPro" id="IPR028082">
    <property type="entry name" value="Peripla_BP_I"/>
</dbReference>
<feature type="chain" id="PRO_5016103991" evidence="4">
    <location>
        <begin position="21"/>
        <end position="313"/>
    </location>
</feature>
<dbReference type="Pfam" id="PF13407">
    <property type="entry name" value="Peripla_BP_4"/>
    <property type="match status" value="1"/>
</dbReference>